<evidence type="ECO:0000256" key="1">
    <source>
        <dbReference type="SAM" id="Phobius"/>
    </source>
</evidence>
<keyword evidence="1" id="KW-0812">Transmembrane</keyword>
<dbReference type="EMBL" id="CP002887">
    <property type="protein sequence ID" value="AEW76034.1"/>
    <property type="molecule type" value="Genomic_DNA"/>
</dbReference>
<gene>
    <name evidence="2" type="ORF">EcWSU1_A060</name>
</gene>
<dbReference type="HOGENOM" id="CLU_3233065_0_0_6"/>
<name>G8LQD8_9ENTR</name>
<reference evidence="2 3" key="1">
    <citation type="journal article" date="2011" name="Stand. Genomic Sci.">
        <title>Complete genome of the onion pathogen Enterobacter cloacae EcWSU1.</title>
        <authorList>
            <person name="Humann J.L."/>
            <person name="Wildung M."/>
            <person name="Cheng C.H."/>
            <person name="Lee T."/>
            <person name="Stewart J.E."/>
            <person name="Drew J.C."/>
            <person name="Triplett E.W."/>
            <person name="Main D."/>
            <person name="Schroeder B.K."/>
        </authorList>
    </citation>
    <scope>NUCLEOTIDE SEQUENCE [LARGE SCALE GENOMIC DNA]</scope>
    <source>
        <strain evidence="2 3">EcWSU1</strain>
        <plasmid evidence="2 3">pEcWSU1_A</plasmid>
    </source>
</reference>
<organism evidence="2 3">
    <name type="scientific">Enterobacter ludwigii</name>
    <dbReference type="NCBI Taxonomy" id="299767"/>
    <lineage>
        <taxon>Bacteria</taxon>
        <taxon>Pseudomonadati</taxon>
        <taxon>Pseudomonadota</taxon>
        <taxon>Gammaproteobacteria</taxon>
        <taxon>Enterobacterales</taxon>
        <taxon>Enterobacteriaceae</taxon>
        <taxon>Enterobacter</taxon>
        <taxon>Enterobacter cloacae complex</taxon>
    </lineage>
</organism>
<keyword evidence="2" id="KW-0614">Plasmid</keyword>
<geneLocation type="plasmid" evidence="2 3">
    <name>pEcWSU1_A</name>
</geneLocation>
<dbReference type="Proteomes" id="UP000007838">
    <property type="component" value="Plasmid pEcWSU1_A"/>
</dbReference>
<proteinExistence type="predicted"/>
<dbReference type="KEGG" id="eec:EcWSU1_A060"/>
<protein>
    <submittedName>
        <fullName evidence="2">Uncharacterized protein</fullName>
    </submittedName>
</protein>
<sequence length="43" mass="4912">MLCLRAKKPCLCAGLKSMLLEFIFIISLALLNIQAYYLNVEIH</sequence>
<accession>G8LQD8</accession>
<feature type="transmembrane region" description="Helical" evidence="1">
    <location>
        <begin position="20"/>
        <end position="38"/>
    </location>
</feature>
<evidence type="ECO:0000313" key="3">
    <source>
        <dbReference type="Proteomes" id="UP000007838"/>
    </source>
</evidence>
<dbReference type="AlphaFoldDB" id="G8LQD8"/>
<keyword evidence="1" id="KW-0472">Membrane</keyword>
<evidence type="ECO:0000313" key="2">
    <source>
        <dbReference type="EMBL" id="AEW76034.1"/>
    </source>
</evidence>
<keyword evidence="1" id="KW-1133">Transmembrane helix</keyword>